<dbReference type="RefSeq" id="WP_183831093.1">
    <property type="nucleotide sequence ID" value="NZ_JACHEU010000001.1"/>
</dbReference>
<organism evidence="1 2">
    <name type="scientific">Aquamicrobium lusatiense</name>
    <dbReference type="NCBI Taxonomy" id="89772"/>
    <lineage>
        <taxon>Bacteria</taxon>
        <taxon>Pseudomonadati</taxon>
        <taxon>Pseudomonadota</taxon>
        <taxon>Alphaproteobacteria</taxon>
        <taxon>Hyphomicrobiales</taxon>
        <taxon>Phyllobacteriaceae</taxon>
        <taxon>Aquamicrobium</taxon>
    </lineage>
</organism>
<comment type="caution">
    <text evidence="1">The sequence shown here is derived from an EMBL/GenBank/DDBJ whole genome shotgun (WGS) entry which is preliminary data.</text>
</comment>
<dbReference type="AlphaFoldDB" id="A0A7W9S3E6"/>
<protein>
    <submittedName>
        <fullName evidence="1">Uncharacterized protein</fullName>
    </submittedName>
</protein>
<dbReference type="EMBL" id="JACHEU010000001">
    <property type="protein sequence ID" value="MBB6013376.1"/>
    <property type="molecule type" value="Genomic_DNA"/>
</dbReference>
<keyword evidence="2" id="KW-1185">Reference proteome</keyword>
<accession>A0A7W9S3E6</accession>
<evidence type="ECO:0000313" key="2">
    <source>
        <dbReference type="Proteomes" id="UP000533306"/>
    </source>
</evidence>
<sequence length="122" mass="13245">MWRTVQLKSDYSGWEELGTGATLPQSKAAAGNVEGDDVYHFWDGEIAHDEAGSLAILDEVNRANGGRVSMMTIGADISTARATPKSCPGNCFCVIAHGTRRCETQYCNDRGICWWVPCGVKC</sequence>
<name>A0A7W9S3E6_9HYPH</name>
<gene>
    <name evidence="1" type="ORF">HNR59_002721</name>
</gene>
<dbReference type="Proteomes" id="UP000533306">
    <property type="component" value="Unassembled WGS sequence"/>
</dbReference>
<evidence type="ECO:0000313" key="1">
    <source>
        <dbReference type="EMBL" id="MBB6013376.1"/>
    </source>
</evidence>
<reference evidence="1 2" key="1">
    <citation type="submission" date="2020-08" db="EMBL/GenBank/DDBJ databases">
        <title>Genomic Encyclopedia of Type Strains, Phase IV (KMG-IV): sequencing the most valuable type-strain genomes for metagenomic binning, comparative biology and taxonomic classification.</title>
        <authorList>
            <person name="Goeker M."/>
        </authorList>
    </citation>
    <scope>NUCLEOTIDE SEQUENCE [LARGE SCALE GENOMIC DNA]</scope>
    <source>
        <strain evidence="1 2">DSM 11099</strain>
    </source>
</reference>
<proteinExistence type="predicted"/>